<evidence type="ECO:0000256" key="1">
    <source>
        <dbReference type="SAM" id="MobiDB-lite"/>
    </source>
</evidence>
<protein>
    <submittedName>
        <fullName evidence="3">Uncharacterized protein</fullName>
    </submittedName>
</protein>
<accession>A0ABR1MMN8</accession>
<name>A0ABR1MMN8_9PEZI</name>
<feature type="chain" id="PRO_5045403644" evidence="2">
    <location>
        <begin position="22"/>
        <end position="408"/>
    </location>
</feature>
<keyword evidence="4" id="KW-1185">Reference proteome</keyword>
<organism evidence="3 4">
    <name type="scientific">Phyllosticta citricarpa</name>
    <dbReference type="NCBI Taxonomy" id="55181"/>
    <lineage>
        <taxon>Eukaryota</taxon>
        <taxon>Fungi</taxon>
        <taxon>Dikarya</taxon>
        <taxon>Ascomycota</taxon>
        <taxon>Pezizomycotina</taxon>
        <taxon>Dothideomycetes</taxon>
        <taxon>Dothideomycetes incertae sedis</taxon>
        <taxon>Botryosphaeriales</taxon>
        <taxon>Phyllostictaceae</taxon>
        <taxon>Phyllosticta</taxon>
    </lineage>
</organism>
<keyword evidence="2" id="KW-0732">Signal</keyword>
<sequence>MSTSLTFTACVDFMLGSLGCALNSFLEKLCNPRPLEPEPPAVDLLVFSISMPFSDSLDLRSSLMVDIGPRHQPIHAPDVGSALRPGMVTYGRRGRRMEYVGWGQAYEFHKAPSLIRVGQLGRTRSKDLRFTERLAWQLTAFAPSSPLHPDPDPDPPQSLGPGFLDARVTPQRPASCKSEIPNDVEHKALHYTPLFGVAQHNSALDPLLWKACSPLKRGNPVSRATCTGDALSGANLPAYSLVLLPISLGKQSLSPTAWKFRLHRPLRSQTRPCEPLQDPIKRFGLQFWHWWPCLLASIGRHALGDRFLTVDQEFQAAGFLDYPVGPHRCCLPRVFQDLESTLEAMSRRLSSNQWKWQYQKLIFGSCTRQLGLGHSIVSACSMMNLACRDSQSRVLKGRRLRVLRPPNY</sequence>
<comment type="caution">
    <text evidence="3">The sequence shown here is derived from an EMBL/GenBank/DDBJ whole genome shotgun (WGS) entry which is preliminary data.</text>
</comment>
<evidence type="ECO:0000313" key="4">
    <source>
        <dbReference type="Proteomes" id="UP001365128"/>
    </source>
</evidence>
<gene>
    <name evidence="3" type="ORF">IWX46DRAFT_578233</name>
</gene>
<evidence type="ECO:0000256" key="2">
    <source>
        <dbReference type="SAM" id="SignalP"/>
    </source>
</evidence>
<evidence type="ECO:0000313" key="3">
    <source>
        <dbReference type="EMBL" id="KAK7553634.1"/>
    </source>
</evidence>
<dbReference type="Proteomes" id="UP001365128">
    <property type="component" value="Unassembled WGS sequence"/>
</dbReference>
<reference evidence="3 4" key="1">
    <citation type="submission" date="2024-04" db="EMBL/GenBank/DDBJ databases">
        <title>Phyllosticta paracitricarpa is synonymous to the EU quarantine fungus P. citricarpa based on phylogenomic analyses.</title>
        <authorList>
            <consortium name="Lawrence Berkeley National Laboratory"/>
            <person name="Van Ingen-Buijs V.A."/>
            <person name="Van Westerhoven A.C."/>
            <person name="Haridas S."/>
            <person name="Skiadas P."/>
            <person name="Martin F."/>
            <person name="Groenewald J.Z."/>
            <person name="Crous P.W."/>
            <person name="Seidl M.F."/>
        </authorList>
    </citation>
    <scope>NUCLEOTIDE SEQUENCE [LARGE SCALE GENOMIC DNA]</scope>
    <source>
        <strain evidence="3 4">CBS 122670</strain>
    </source>
</reference>
<feature type="region of interest" description="Disordered" evidence="1">
    <location>
        <begin position="142"/>
        <end position="164"/>
    </location>
</feature>
<feature type="signal peptide" evidence="2">
    <location>
        <begin position="1"/>
        <end position="21"/>
    </location>
</feature>
<proteinExistence type="predicted"/>
<dbReference type="EMBL" id="JBBPDW010000004">
    <property type="protein sequence ID" value="KAK7553634.1"/>
    <property type="molecule type" value="Genomic_DNA"/>
</dbReference>